<dbReference type="InterPro" id="IPR036074">
    <property type="entry name" value="CbiD_sf"/>
</dbReference>
<dbReference type="Gene3D" id="3.30.2110.10">
    <property type="entry name" value="CbiD-like"/>
    <property type="match status" value="1"/>
</dbReference>
<dbReference type="InterPro" id="IPR002748">
    <property type="entry name" value="CbiD"/>
</dbReference>
<dbReference type="PANTHER" id="PTHR35863">
    <property type="entry name" value="COBALT-PRECORRIN-5B C(1)-METHYLTRANSFERASE"/>
    <property type="match status" value="1"/>
</dbReference>
<gene>
    <name evidence="5" type="primary">cbiD</name>
    <name evidence="6" type="ORF">T1815_15251</name>
</gene>
<dbReference type="HAMAP" id="MF_00787">
    <property type="entry name" value="CbiD"/>
    <property type="match status" value="1"/>
</dbReference>
<dbReference type="GO" id="GO:0032259">
    <property type="term" value="P:methylation"/>
    <property type="evidence" value="ECO:0007669"/>
    <property type="project" value="UniProtKB-KW"/>
</dbReference>
<dbReference type="GO" id="GO:0019251">
    <property type="term" value="P:anaerobic cobalamin biosynthetic process"/>
    <property type="evidence" value="ECO:0007669"/>
    <property type="project" value="UniProtKB-UniRule"/>
</dbReference>
<keyword evidence="3 5" id="KW-0808">Transferase</keyword>
<evidence type="ECO:0000313" key="7">
    <source>
        <dbReference type="Proteomes" id="UP000049472"/>
    </source>
</evidence>
<reference evidence="7" key="1">
    <citation type="submission" date="2015-05" db="EMBL/GenBank/DDBJ databases">
        <authorList>
            <consortium name="Pathogen Informatics"/>
        </authorList>
    </citation>
    <scope>NUCLEOTIDE SEQUENCE [LARGE SCALE GENOMIC DNA]</scope>
    <source>
        <strain evidence="7">T1-815</strain>
    </source>
</reference>
<dbReference type="EC" id="2.1.1.195" evidence="5"/>
<dbReference type="PANTHER" id="PTHR35863:SF1">
    <property type="entry name" value="COBALT-PRECORRIN-5B C(1)-METHYLTRANSFERASE"/>
    <property type="match status" value="1"/>
</dbReference>
<evidence type="ECO:0000256" key="3">
    <source>
        <dbReference type="ARBA" id="ARBA00022679"/>
    </source>
</evidence>
<dbReference type="EMBL" id="CVRQ01000018">
    <property type="protein sequence ID" value="CRL37165.1"/>
    <property type="molecule type" value="Genomic_DNA"/>
</dbReference>
<keyword evidence="7" id="KW-1185">Reference proteome</keyword>
<dbReference type="PIRSF" id="PIRSF026782">
    <property type="entry name" value="CbiD"/>
    <property type="match status" value="1"/>
</dbReference>
<keyword evidence="4 5" id="KW-0949">S-adenosyl-L-methionine</keyword>
<dbReference type="Pfam" id="PF01888">
    <property type="entry name" value="CbiD"/>
    <property type="match status" value="1"/>
</dbReference>
<keyword evidence="1 5" id="KW-0169">Cobalamin biosynthesis</keyword>
<keyword evidence="2 5" id="KW-0489">Methyltransferase</keyword>
<comment type="catalytic activity">
    <reaction evidence="5">
        <text>Co-precorrin-5B + S-adenosyl-L-methionine = Co-precorrin-6A + S-adenosyl-L-homocysteine</text>
        <dbReference type="Rhea" id="RHEA:26285"/>
        <dbReference type="ChEBI" id="CHEBI:57856"/>
        <dbReference type="ChEBI" id="CHEBI:59789"/>
        <dbReference type="ChEBI" id="CHEBI:60063"/>
        <dbReference type="ChEBI" id="CHEBI:60064"/>
        <dbReference type="EC" id="2.1.1.195"/>
    </reaction>
</comment>
<dbReference type="SUPFAM" id="SSF111342">
    <property type="entry name" value="CbiD-like"/>
    <property type="match status" value="1"/>
</dbReference>
<evidence type="ECO:0000256" key="2">
    <source>
        <dbReference type="ARBA" id="ARBA00022603"/>
    </source>
</evidence>
<protein>
    <recommendedName>
        <fullName evidence="5">Cobalt-precorrin-5B C(1)-methyltransferase</fullName>
        <ecNumber evidence="5">2.1.1.195</ecNumber>
    </recommendedName>
    <alternativeName>
        <fullName evidence="5">Cobalt-precorrin-6A synthase</fullName>
    </alternativeName>
</protein>
<dbReference type="NCBIfam" id="TIGR00312">
    <property type="entry name" value="cbiD"/>
    <property type="match status" value="1"/>
</dbReference>
<accession>A0A0M6WLA7</accession>
<evidence type="ECO:0000256" key="5">
    <source>
        <dbReference type="HAMAP-Rule" id="MF_00787"/>
    </source>
</evidence>
<dbReference type="RefSeq" id="WP_055061739.1">
    <property type="nucleotide sequence ID" value="NZ_CVRQ01000018.1"/>
</dbReference>
<comment type="similarity">
    <text evidence="5">Belongs to the CbiD family.</text>
</comment>
<proteinExistence type="inferred from homology"/>
<evidence type="ECO:0000256" key="1">
    <source>
        <dbReference type="ARBA" id="ARBA00022573"/>
    </source>
</evidence>
<dbReference type="UniPathway" id="UPA00148">
    <property type="reaction ID" value="UER00227"/>
</dbReference>
<organism evidence="6 7">
    <name type="scientific">Agathobacter rectalis</name>
    <dbReference type="NCBI Taxonomy" id="39491"/>
    <lineage>
        <taxon>Bacteria</taxon>
        <taxon>Bacillati</taxon>
        <taxon>Bacillota</taxon>
        <taxon>Clostridia</taxon>
        <taxon>Lachnospirales</taxon>
        <taxon>Lachnospiraceae</taxon>
        <taxon>Agathobacter</taxon>
    </lineage>
</organism>
<name>A0A0M6WLA7_9FIRM</name>
<comment type="function">
    <text evidence="5">Catalyzes the methylation of C-1 in cobalt-precorrin-5B to form cobalt-precorrin-6A.</text>
</comment>
<evidence type="ECO:0000313" key="6">
    <source>
        <dbReference type="EMBL" id="CRL37165.1"/>
    </source>
</evidence>
<dbReference type="GO" id="GO:0043780">
    <property type="term" value="F:cobalt-precorrin-5B C1-methyltransferase activity"/>
    <property type="evidence" value="ECO:0007669"/>
    <property type="project" value="RHEA"/>
</dbReference>
<dbReference type="AlphaFoldDB" id="A0A0M6WLA7"/>
<evidence type="ECO:0000256" key="4">
    <source>
        <dbReference type="ARBA" id="ARBA00022691"/>
    </source>
</evidence>
<dbReference type="Proteomes" id="UP000049472">
    <property type="component" value="Unassembled WGS sequence"/>
</dbReference>
<comment type="pathway">
    <text evidence="5">Cofactor biosynthesis; adenosylcobalamin biosynthesis; cob(II)yrinate a,c-diamide from sirohydrochlorin (anaerobic route): step 6/10.</text>
</comment>
<sequence length="382" mass="42011">MRYGFTTGSCAAAASKAAAYMLLTGKAKNKITIQTPKGIAYTADITDIKRSENEVSCAVIKDGGDDPDVTTGAYIYASVRILHSDTCALCKKKQDLVIINIDGGDGVGRVTKPGLDQPVGNAAINHVPREMIEKEVREVCELLDFKGTLDITISVPKGKELAERTFNPRLGIVGGISILGTSGIVEPMSSQALIDTIRVELRQRYSFGYDYVAVAPGNYGLDFMKESYGYDLDRSVKCSNFIGETIDMAADMGFKRMLLTGHIGKLIKVAGGIMNTHSREADCRIELLTAFAFKCGVAPEYIKRIMDSLTTEEALAALKESGRLYEVMDYAMERICFYLDKRAKGRLEIDCIMYSNEFGELAKSRKAEKWFTLLAQEQAQQI</sequence>